<gene>
    <name evidence="8" type="ORF">EJ05DRAFT_275196</name>
</gene>
<evidence type="ECO:0000256" key="1">
    <source>
        <dbReference type="ARBA" id="ARBA00004606"/>
    </source>
</evidence>
<dbReference type="PANTHER" id="PTHR23033:SF47">
    <property type="entry name" value="APPLE DOMAIN-CONTAINING PROTEIN-RELATED"/>
    <property type="match status" value="1"/>
</dbReference>
<keyword evidence="4" id="KW-0735">Signal-anchor</keyword>
<dbReference type="InterPro" id="IPR026050">
    <property type="entry name" value="C1GALT1/C1GALT1_chp1"/>
</dbReference>
<accession>A0A6A6WF40</accession>
<evidence type="ECO:0000256" key="3">
    <source>
        <dbReference type="ARBA" id="ARBA00022692"/>
    </source>
</evidence>
<evidence type="ECO:0000313" key="8">
    <source>
        <dbReference type="EMBL" id="KAF2760197.1"/>
    </source>
</evidence>
<dbReference type="GO" id="GO:0016020">
    <property type="term" value="C:membrane"/>
    <property type="evidence" value="ECO:0007669"/>
    <property type="project" value="UniProtKB-SubCell"/>
</dbReference>
<sequence length="478" mass="54804">MGILSYQPTFKGRRRPLLFAFLGVFCLFTVWLSQTDYTTSLSRSSYSPEKPSIDTASTTKPNSSITQHDASNVDDSNDCRNAPGASDVHIVLKVGINEIYEKLPPQLLTLLSCAPSYTVYSDVAQTIHGTPIYDSIASINSSFKNTQPEFAYYHTVNALHADGQDIAAVVDKTEEGDKRAGWKLDKWKFLSSYKESYAKAPKAKWYFFMEPDTAVIWPNLLTWTRRLNPDREIYSGSQNSHGGVTFAHGGSGVLVSKAAMQRLMDEYDKMQDEWWLNVAAGCCGDVEMARNFLDVGISMTASFPLIQGERLGTIDWNERHMCTPSVSWHHVNTREILDLWELMMAWVKEHGWEKPLMFRDIFSMYVEKHVRERRDDWDNISDDWKYVKPKDEMEETWAELDELEKKAVESFEDCRSACSAIPTCRQFKWKVGECYLGENIRVGTVKTDSNISSGWLLERVKEFGKVYEDCEPNWEFNQ</sequence>
<dbReference type="Gene3D" id="3.50.4.10">
    <property type="entry name" value="Hepatocyte Growth Factor"/>
    <property type="match status" value="1"/>
</dbReference>
<feature type="region of interest" description="Disordered" evidence="7">
    <location>
        <begin position="41"/>
        <end position="78"/>
    </location>
</feature>
<reference evidence="8" key="1">
    <citation type="journal article" date="2020" name="Stud. Mycol.">
        <title>101 Dothideomycetes genomes: a test case for predicting lifestyles and emergence of pathogens.</title>
        <authorList>
            <person name="Haridas S."/>
            <person name="Albert R."/>
            <person name="Binder M."/>
            <person name="Bloem J."/>
            <person name="Labutti K."/>
            <person name="Salamov A."/>
            <person name="Andreopoulos B."/>
            <person name="Baker S."/>
            <person name="Barry K."/>
            <person name="Bills G."/>
            <person name="Bluhm B."/>
            <person name="Cannon C."/>
            <person name="Castanera R."/>
            <person name="Culley D."/>
            <person name="Daum C."/>
            <person name="Ezra D."/>
            <person name="Gonzalez J."/>
            <person name="Henrissat B."/>
            <person name="Kuo A."/>
            <person name="Liang C."/>
            <person name="Lipzen A."/>
            <person name="Lutzoni F."/>
            <person name="Magnuson J."/>
            <person name="Mondo S."/>
            <person name="Nolan M."/>
            <person name="Ohm R."/>
            <person name="Pangilinan J."/>
            <person name="Park H.-J."/>
            <person name="Ramirez L."/>
            <person name="Alfaro M."/>
            <person name="Sun H."/>
            <person name="Tritt A."/>
            <person name="Yoshinaga Y."/>
            <person name="Zwiers L.-H."/>
            <person name="Turgeon B."/>
            <person name="Goodwin S."/>
            <person name="Spatafora J."/>
            <person name="Crous P."/>
            <person name="Grigoriev I."/>
        </authorList>
    </citation>
    <scope>NUCLEOTIDE SEQUENCE</scope>
    <source>
        <strain evidence="8">CBS 121739</strain>
    </source>
</reference>
<evidence type="ECO:0000256" key="5">
    <source>
        <dbReference type="ARBA" id="ARBA00022989"/>
    </source>
</evidence>
<dbReference type="Gene3D" id="3.90.550.50">
    <property type="match status" value="1"/>
</dbReference>
<proteinExistence type="inferred from homology"/>
<dbReference type="RefSeq" id="XP_033602648.1">
    <property type="nucleotide sequence ID" value="XM_033740387.1"/>
</dbReference>
<dbReference type="PANTHER" id="PTHR23033">
    <property type="entry name" value="BETA1,3-GALACTOSYLTRANSFERASE"/>
    <property type="match status" value="1"/>
</dbReference>
<evidence type="ECO:0000256" key="2">
    <source>
        <dbReference type="ARBA" id="ARBA00006462"/>
    </source>
</evidence>
<evidence type="ECO:0000313" key="9">
    <source>
        <dbReference type="Proteomes" id="UP000799437"/>
    </source>
</evidence>
<keyword evidence="6" id="KW-0472">Membrane</keyword>
<evidence type="ECO:0000256" key="7">
    <source>
        <dbReference type="SAM" id="MobiDB-lite"/>
    </source>
</evidence>
<keyword evidence="9" id="KW-1185">Reference proteome</keyword>
<evidence type="ECO:0000256" key="6">
    <source>
        <dbReference type="ARBA" id="ARBA00023136"/>
    </source>
</evidence>
<dbReference type="EMBL" id="ML996568">
    <property type="protein sequence ID" value="KAF2760197.1"/>
    <property type="molecule type" value="Genomic_DNA"/>
</dbReference>
<keyword evidence="5" id="KW-1133">Transmembrane helix</keyword>
<name>A0A6A6WF40_9PEZI</name>
<dbReference type="AlphaFoldDB" id="A0A6A6WF40"/>
<evidence type="ECO:0008006" key="10">
    <source>
        <dbReference type="Google" id="ProtNLM"/>
    </source>
</evidence>
<dbReference type="GeneID" id="54481441"/>
<comment type="similarity">
    <text evidence="2">Belongs to the glycosyltransferase 31 family. Beta3-Gal-T subfamily.</text>
</comment>
<dbReference type="Proteomes" id="UP000799437">
    <property type="component" value="Unassembled WGS sequence"/>
</dbReference>
<evidence type="ECO:0000256" key="4">
    <source>
        <dbReference type="ARBA" id="ARBA00022968"/>
    </source>
</evidence>
<protein>
    <recommendedName>
        <fullName evidence="10">Glycosyltransferase family 31 protein</fullName>
    </recommendedName>
</protein>
<keyword evidence="3" id="KW-0812">Transmembrane</keyword>
<comment type="subcellular location">
    <subcellularLocation>
        <location evidence="1">Membrane</location>
        <topology evidence="1">Single-pass type II membrane protein</topology>
    </subcellularLocation>
</comment>
<dbReference type="OrthoDB" id="414175at2759"/>
<organism evidence="8 9">
    <name type="scientific">Pseudovirgaria hyperparasitica</name>
    <dbReference type="NCBI Taxonomy" id="470096"/>
    <lineage>
        <taxon>Eukaryota</taxon>
        <taxon>Fungi</taxon>
        <taxon>Dikarya</taxon>
        <taxon>Ascomycota</taxon>
        <taxon>Pezizomycotina</taxon>
        <taxon>Dothideomycetes</taxon>
        <taxon>Dothideomycetes incertae sedis</taxon>
        <taxon>Acrospermales</taxon>
        <taxon>Acrospermaceae</taxon>
        <taxon>Pseudovirgaria</taxon>
    </lineage>
</organism>
<feature type="compositionally biased region" description="Polar residues" evidence="7">
    <location>
        <begin position="54"/>
        <end position="74"/>
    </location>
</feature>